<dbReference type="EMBL" id="CP136958">
    <property type="protein sequence ID" value="WOT01851.1"/>
    <property type="molecule type" value="Genomic_DNA"/>
</dbReference>
<protein>
    <submittedName>
        <fullName evidence="1">Uncharacterized protein</fullName>
    </submittedName>
</protein>
<dbReference type="AlphaFoldDB" id="A0AAF1BWG6"/>
<dbReference type="KEGG" id="cpyr:CYJ47_11420"/>
<name>A0AAF1BWG6_9CORY</name>
<proteinExistence type="predicted"/>
<accession>A0AAF1BWG6</accession>
<gene>
    <name evidence="1" type="ORF">CYJ47_11420</name>
</gene>
<reference evidence="1" key="1">
    <citation type="submission" date="2017-12" db="EMBL/GenBank/DDBJ databases">
        <authorList>
            <person name="Thomas-White K."/>
            <person name="Wolfe A.J."/>
        </authorList>
    </citation>
    <scope>NUCLEOTIDE SEQUENCE</scope>
    <source>
        <strain evidence="1">UMB0763</strain>
    </source>
</reference>
<dbReference type="RefSeq" id="WP_101678590.1">
    <property type="nucleotide sequence ID" value="NZ_CAMIHY010000011.1"/>
</dbReference>
<dbReference type="Proteomes" id="UP000234560">
    <property type="component" value="Chromosome"/>
</dbReference>
<sequence length="127" mass="14153">MDIEATQFWLNKLFTKPFRFSACEGGSVGINADGVTVTAGFANKDLGLVSGAQVWGMQTRDVRVELFSLELTPDDMARLFQLDFPGLEPGALIHGYEFTAPTLWEAGLPQLTEEDRITTLLNIEWER</sequence>
<organism evidence="1 2">
    <name type="scientific">Corynebacterium pyruviciproducens</name>
    <dbReference type="NCBI Taxonomy" id="598660"/>
    <lineage>
        <taxon>Bacteria</taxon>
        <taxon>Bacillati</taxon>
        <taxon>Actinomycetota</taxon>
        <taxon>Actinomycetes</taxon>
        <taxon>Mycobacteriales</taxon>
        <taxon>Corynebacteriaceae</taxon>
        <taxon>Corynebacterium</taxon>
    </lineage>
</organism>
<evidence type="ECO:0000313" key="1">
    <source>
        <dbReference type="EMBL" id="WOT01851.1"/>
    </source>
</evidence>
<evidence type="ECO:0000313" key="2">
    <source>
        <dbReference type="Proteomes" id="UP000234560"/>
    </source>
</evidence>
<reference evidence="1" key="2">
    <citation type="submission" date="2023-10" db="EMBL/GenBank/DDBJ databases">
        <authorList>
            <person name="Choi B."/>
        </authorList>
    </citation>
    <scope>NUCLEOTIDE SEQUENCE</scope>
    <source>
        <strain evidence="1">UMB0763</strain>
    </source>
</reference>